<dbReference type="InterPro" id="IPR003115">
    <property type="entry name" value="ParB_N"/>
</dbReference>
<feature type="domain" description="ParB-like N-terminal" evidence="3">
    <location>
        <begin position="1"/>
        <end position="57"/>
    </location>
</feature>
<dbReference type="Pfam" id="PF02195">
    <property type="entry name" value="ParB_N"/>
    <property type="match status" value="1"/>
</dbReference>
<dbReference type="EMBL" id="BKAU01000001">
    <property type="protein sequence ID" value="GEP94484.1"/>
    <property type="molecule type" value="Genomic_DNA"/>
</dbReference>
<dbReference type="PANTHER" id="PTHR33375:SF1">
    <property type="entry name" value="CHROMOSOME-PARTITIONING PROTEIN PARB-RELATED"/>
    <property type="match status" value="1"/>
</dbReference>
<dbReference type="PANTHER" id="PTHR33375">
    <property type="entry name" value="CHROMOSOME-PARTITIONING PROTEIN PARB-RELATED"/>
    <property type="match status" value="1"/>
</dbReference>
<protein>
    <submittedName>
        <fullName evidence="5">Chromosome partitioning protein ParB</fullName>
    </submittedName>
</protein>
<dbReference type="GO" id="GO:0003677">
    <property type="term" value="F:DNA binding"/>
    <property type="evidence" value="ECO:0007669"/>
    <property type="project" value="InterPro"/>
</dbReference>
<name>A0A512RFR3_9BACT</name>
<dbReference type="NCBIfam" id="TIGR00180">
    <property type="entry name" value="parB_part"/>
    <property type="match status" value="1"/>
</dbReference>
<evidence type="ECO:0000259" key="4">
    <source>
        <dbReference type="Pfam" id="PF17762"/>
    </source>
</evidence>
<keyword evidence="6" id="KW-1185">Reference proteome</keyword>
<dbReference type="GO" id="GO:0007059">
    <property type="term" value="P:chromosome segregation"/>
    <property type="evidence" value="ECO:0007669"/>
    <property type="project" value="UniProtKB-KW"/>
</dbReference>
<evidence type="ECO:0000313" key="6">
    <source>
        <dbReference type="Proteomes" id="UP000321436"/>
    </source>
</evidence>
<reference evidence="5 6" key="1">
    <citation type="submission" date="2019-07" db="EMBL/GenBank/DDBJ databases">
        <title>Whole genome shotgun sequence of Chitinophaga cymbidii NBRC 109752.</title>
        <authorList>
            <person name="Hosoyama A."/>
            <person name="Uohara A."/>
            <person name="Ohji S."/>
            <person name="Ichikawa N."/>
        </authorList>
    </citation>
    <scope>NUCLEOTIDE SEQUENCE [LARGE SCALE GENOMIC DNA]</scope>
    <source>
        <strain evidence="5 6">NBRC 109752</strain>
    </source>
</reference>
<proteinExistence type="inferred from homology"/>
<dbReference type="GO" id="GO:0005694">
    <property type="term" value="C:chromosome"/>
    <property type="evidence" value="ECO:0007669"/>
    <property type="project" value="TreeGrafter"/>
</dbReference>
<sequence>MLQPIMLKPFENGYRIIFGERRYRAALQLEFKEIRSIIKNADITDEEVKVIQLIENIQRQDIHPMQQALGFRFLIDERQMKTEDIAHSIGKTPHFVRQQLKLNDLTEQWQTLFLKNGIFISTALLICTLPAEAQKELYKNQVDKDEARKANPQISITHHTINKYKGDLTRVVFDLNDAELDKKAGSCMGCPFNSATASLFPEDQKYPHCNHVACLKNKTSLYLKGETEKVLNDPTTVLVYDGYGVPEMVNHMKEEGVELLKLGYGDDCRKITPPKAPDWKSFQNNMKGEKVTVIKKMFKDAEANFEKEMKTFEDNIAIGKFKKALVLYSHNDRDTGRYIYVELTSKEKTKKVTKKAIEQGNPTVEDVAARIKEIQQREIRAVELDQEKIHKKIVQQVKEDKSLQAIPTRAGKSDNLLTLFLLFESLNYEGQRQVRKALRKAGLEDIASPEKFGHALLTLTKPQITYLIRQIMIHKYSFNLPNTKGGYMFRQMAESLGVIPIADFEQEQAEIAKKRQLRRSQETAILKEMKADLAKKENKTRKKIDTPVKKMAS</sequence>
<dbReference type="InterPro" id="IPR041468">
    <property type="entry name" value="HTH_ParB/Spo0J"/>
</dbReference>
<dbReference type="SUPFAM" id="SSF109709">
    <property type="entry name" value="KorB DNA-binding domain-like"/>
    <property type="match status" value="1"/>
</dbReference>
<dbReference type="InterPro" id="IPR004437">
    <property type="entry name" value="ParB/RepB/Spo0J"/>
</dbReference>
<organism evidence="5 6">
    <name type="scientific">Chitinophaga cymbidii</name>
    <dbReference type="NCBI Taxonomy" id="1096750"/>
    <lineage>
        <taxon>Bacteria</taxon>
        <taxon>Pseudomonadati</taxon>
        <taxon>Bacteroidota</taxon>
        <taxon>Chitinophagia</taxon>
        <taxon>Chitinophagales</taxon>
        <taxon>Chitinophagaceae</taxon>
        <taxon>Chitinophaga</taxon>
    </lineage>
</organism>
<evidence type="ECO:0000259" key="3">
    <source>
        <dbReference type="Pfam" id="PF02195"/>
    </source>
</evidence>
<dbReference type="Gene3D" id="3.90.1530.30">
    <property type="match status" value="1"/>
</dbReference>
<comment type="similarity">
    <text evidence="1">Belongs to the ParB family.</text>
</comment>
<comment type="caution">
    <text evidence="5">The sequence shown here is derived from an EMBL/GenBank/DDBJ whole genome shotgun (WGS) entry which is preliminary data.</text>
</comment>
<dbReference type="Gene3D" id="1.10.10.2830">
    <property type="match status" value="1"/>
</dbReference>
<keyword evidence="2" id="KW-0159">Chromosome partition</keyword>
<dbReference type="InterPro" id="IPR036086">
    <property type="entry name" value="ParB/Sulfiredoxin_sf"/>
</dbReference>
<evidence type="ECO:0000256" key="1">
    <source>
        <dbReference type="ARBA" id="ARBA00006295"/>
    </source>
</evidence>
<feature type="domain" description="ParB/Spo0J HTH" evidence="4">
    <location>
        <begin position="60"/>
        <end position="144"/>
    </location>
</feature>
<gene>
    <name evidence="5" type="ORF">CCY01nite_07440</name>
</gene>
<evidence type="ECO:0000313" key="5">
    <source>
        <dbReference type="EMBL" id="GEP94484.1"/>
    </source>
</evidence>
<evidence type="ECO:0000256" key="2">
    <source>
        <dbReference type="ARBA" id="ARBA00022829"/>
    </source>
</evidence>
<dbReference type="InterPro" id="IPR050336">
    <property type="entry name" value="Chromosome_partition/occlusion"/>
</dbReference>
<dbReference type="Proteomes" id="UP000321436">
    <property type="component" value="Unassembled WGS sequence"/>
</dbReference>
<accession>A0A512RFR3</accession>
<dbReference type="AlphaFoldDB" id="A0A512RFR3"/>
<dbReference type="SUPFAM" id="SSF110849">
    <property type="entry name" value="ParB/Sulfiredoxin"/>
    <property type="match status" value="1"/>
</dbReference>
<dbReference type="Pfam" id="PF17762">
    <property type="entry name" value="HTH_ParB"/>
    <property type="match status" value="1"/>
</dbReference>